<keyword evidence="2" id="KW-0805">Transcription regulation</keyword>
<accession>A0A6J6UJM4</accession>
<dbReference type="GO" id="GO:0045892">
    <property type="term" value="P:negative regulation of DNA-templated transcription"/>
    <property type="evidence" value="ECO:0007669"/>
    <property type="project" value="TreeGrafter"/>
</dbReference>
<dbReference type="InterPro" id="IPR036390">
    <property type="entry name" value="WH_DNA-bd_sf"/>
</dbReference>
<dbReference type="Gene3D" id="3.30.390.60">
    <property type="entry name" value="Heat-inducible transcription repressor hrca homolog, domain 3"/>
    <property type="match status" value="1"/>
</dbReference>
<evidence type="ECO:0000256" key="2">
    <source>
        <dbReference type="ARBA" id="ARBA00023015"/>
    </source>
</evidence>
<dbReference type="EMBL" id="CAFBMH010000179">
    <property type="protein sequence ID" value="CAB4936130.1"/>
    <property type="molecule type" value="Genomic_DNA"/>
</dbReference>
<keyword evidence="1" id="KW-0678">Repressor</keyword>
<dbReference type="InterPro" id="IPR029016">
    <property type="entry name" value="GAF-like_dom_sf"/>
</dbReference>
<proteinExistence type="inferred from homology"/>
<evidence type="ECO:0000313" key="9">
    <source>
        <dbReference type="EMBL" id="CAB4998938.1"/>
    </source>
</evidence>
<dbReference type="InterPro" id="IPR021153">
    <property type="entry name" value="HrcA_C"/>
</dbReference>
<evidence type="ECO:0000313" key="6">
    <source>
        <dbReference type="EMBL" id="CAB4759435.1"/>
    </source>
</evidence>
<reference evidence="6" key="1">
    <citation type="submission" date="2020-05" db="EMBL/GenBank/DDBJ databases">
        <authorList>
            <person name="Chiriac C."/>
            <person name="Salcher M."/>
            <person name="Ghai R."/>
            <person name="Kavagutti S V."/>
        </authorList>
    </citation>
    <scope>NUCLEOTIDE SEQUENCE</scope>
</reference>
<dbReference type="Gene3D" id="3.30.450.40">
    <property type="match status" value="1"/>
</dbReference>
<evidence type="ECO:0000256" key="4">
    <source>
        <dbReference type="ARBA" id="ARBA00023163"/>
    </source>
</evidence>
<dbReference type="NCBIfam" id="TIGR00331">
    <property type="entry name" value="hrcA"/>
    <property type="match status" value="1"/>
</dbReference>
<dbReference type="SUPFAM" id="SSF46785">
    <property type="entry name" value="Winged helix' DNA-binding domain"/>
    <property type="match status" value="1"/>
</dbReference>
<dbReference type="Gene3D" id="1.10.10.10">
    <property type="entry name" value="Winged helix-like DNA-binding domain superfamily/Winged helix DNA-binding domain"/>
    <property type="match status" value="1"/>
</dbReference>
<dbReference type="EMBL" id="CAFABA010000069">
    <property type="protein sequence ID" value="CAB4832810.1"/>
    <property type="molecule type" value="Genomic_DNA"/>
</dbReference>
<dbReference type="AlphaFoldDB" id="A0A6J6UJM4"/>
<feature type="domain" description="Heat-inducible transcription repressor HrcA C-terminal" evidence="5">
    <location>
        <begin position="103"/>
        <end position="312"/>
    </location>
</feature>
<evidence type="ECO:0000313" key="7">
    <source>
        <dbReference type="EMBL" id="CAB4832810.1"/>
    </source>
</evidence>
<evidence type="ECO:0000256" key="3">
    <source>
        <dbReference type="ARBA" id="ARBA00023016"/>
    </source>
</evidence>
<dbReference type="EMBL" id="CAEZYR010000100">
    <property type="protein sequence ID" value="CAB4759435.1"/>
    <property type="molecule type" value="Genomic_DNA"/>
</dbReference>
<dbReference type="InterPro" id="IPR002571">
    <property type="entry name" value="HrcA"/>
</dbReference>
<keyword evidence="4" id="KW-0804">Transcription</keyword>
<keyword evidence="3" id="KW-0346">Stress response</keyword>
<evidence type="ECO:0000259" key="5">
    <source>
        <dbReference type="Pfam" id="PF01628"/>
    </source>
</evidence>
<dbReference type="InterPro" id="IPR036388">
    <property type="entry name" value="WH-like_DNA-bd_sf"/>
</dbReference>
<dbReference type="SUPFAM" id="SSF55781">
    <property type="entry name" value="GAF domain-like"/>
    <property type="match status" value="1"/>
</dbReference>
<name>A0A6J6UJM4_9ZZZZ</name>
<dbReference type="PANTHER" id="PTHR34824">
    <property type="entry name" value="HEAT-INDUCIBLE TRANSCRIPTION REPRESSOR HRCA"/>
    <property type="match status" value="1"/>
</dbReference>
<protein>
    <submittedName>
        <fullName evidence="6">Unannotated protein</fullName>
    </submittedName>
</protein>
<dbReference type="HAMAP" id="MF_00081">
    <property type="entry name" value="HrcA"/>
    <property type="match status" value="1"/>
</dbReference>
<evidence type="ECO:0000313" key="8">
    <source>
        <dbReference type="EMBL" id="CAB4936130.1"/>
    </source>
</evidence>
<sequence>MLEERKAAILKAVVEEYIQTAQPVGSGYIANAPGIGVSPATVRNELVQLEKQGYLHQPHTSAGRVPTDKGYRFFVDSLSMPTLAHAQAEAVKSFFDRSHGELEHLLSETTSLLADLTDCAAVVVGPTPKSATVRSIQVVRVAQQTAVVVAVLSNGGVVKSTVDLPDDFTDDAISDACALLTRTHVGGPLKGAVFGPEVPDVIVRLAGAAMQALLDDGSQETDQVFVSGAVRMVNAFDAVDKVREVLSVLERQLVVVTLIRDVIDRGLSVAIGSETGVEPLAECSIVVAPYEVEGQQVGTVGVLGPTRLNYPQALSAVAIVSQRLGDRLSEG</sequence>
<gene>
    <name evidence="6" type="ORF">UFOPK2754_02308</name>
    <name evidence="7" type="ORF">UFOPK3139_01711</name>
    <name evidence="8" type="ORF">UFOPK3543_02960</name>
    <name evidence="9" type="ORF">UFOPK3967_01504</name>
</gene>
<dbReference type="EMBL" id="CAFBOS010000086">
    <property type="protein sequence ID" value="CAB4998938.1"/>
    <property type="molecule type" value="Genomic_DNA"/>
</dbReference>
<dbReference type="InterPro" id="IPR023120">
    <property type="entry name" value="WHTH_transcript_rep_HrcA_IDD"/>
</dbReference>
<evidence type="ECO:0000256" key="1">
    <source>
        <dbReference type="ARBA" id="ARBA00022491"/>
    </source>
</evidence>
<organism evidence="6">
    <name type="scientific">freshwater metagenome</name>
    <dbReference type="NCBI Taxonomy" id="449393"/>
    <lineage>
        <taxon>unclassified sequences</taxon>
        <taxon>metagenomes</taxon>
        <taxon>ecological metagenomes</taxon>
    </lineage>
</organism>
<dbReference type="PANTHER" id="PTHR34824:SF1">
    <property type="entry name" value="HEAT-INDUCIBLE TRANSCRIPTION REPRESSOR HRCA"/>
    <property type="match status" value="1"/>
</dbReference>
<dbReference type="GO" id="GO:0003677">
    <property type="term" value="F:DNA binding"/>
    <property type="evidence" value="ECO:0007669"/>
    <property type="project" value="InterPro"/>
</dbReference>
<dbReference type="Pfam" id="PF01628">
    <property type="entry name" value="HrcA"/>
    <property type="match status" value="1"/>
</dbReference>
<dbReference type="PIRSF" id="PIRSF005485">
    <property type="entry name" value="HrcA"/>
    <property type="match status" value="1"/>
</dbReference>